<protein>
    <recommendedName>
        <fullName evidence="5">Reverse transcriptase Ty1/copia-type domain-containing protein</fullName>
    </recommendedName>
</protein>
<feature type="region of interest" description="Disordered" evidence="2">
    <location>
        <begin position="1075"/>
        <end position="1140"/>
    </location>
</feature>
<reference evidence="3" key="2">
    <citation type="submission" date="2022-01" db="EMBL/GenBank/DDBJ databases">
        <authorList>
            <person name="Yamashiro T."/>
            <person name="Shiraishi A."/>
            <person name="Satake H."/>
            <person name="Nakayama K."/>
        </authorList>
    </citation>
    <scope>NUCLEOTIDE SEQUENCE</scope>
</reference>
<evidence type="ECO:0000313" key="4">
    <source>
        <dbReference type="Proteomes" id="UP001151760"/>
    </source>
</evidence>
<dbReference type="PANTHER" id="PTHR11439:SF495">
    <property type="entry name" value="REVERSE TRANSCRIPTASE, RNA-DEPENDENT DNA POLYMERASE-RELATED"/>
    <property type="match status" value="1"/>
</dbReference>
<feature type="compositionally biased region" description="Basic and acidic residues" evidence="2">
    <location>
        <begin position="518"/>
        <end position="534"/>
    </location>
</feature>
<gene>
    <name evidence="3" type="ORF">Tco_0724867</name>
</gene>
<feature type="compositionally biased region" description="Low complexity" evidence="2">
    <location>
        <begin position="159"/>
        <end position="172"/>
    </location>
</feature>
<feature type="region of interest" description="Disordered" evidence="2">
    <location>
        <begin position="923"/>
        <end position="957"/>
    </location>
</feature>
<dbReference type="PANTHER" id="PTHR11439">
    <property type="entry name" value="GAG-POL-RELATED RETROTRANSPOSON"/>
    <property type="match status" value="1"/>
</dbReference>
<accession>A0ABQ4YCV4</accession>
<organism evidence="3 4">
    <name type="scientific">Tanacetum coccineum</name>
    <dbReference type="NCBI Taxonomy" id="301880"/>
    <lineage>
        <taxon>Eukaryota</taxon>
        <taxon>Viridiplantae</taxon>
        <taxon>Streptophyta</taxon>
        <taxon>Embryophyta</taxon>
        <taxon>Tracheophyta</taxon>
        <taxon>Spermatophyta</taxon>
        <taxon>Magnoliopsida</taxon>
        <taxon>eudicotyledons</taxon>
        <taxon>Gunneridae</taxon>
        <taxon>Pentapetalae</taxon>
        <taxon>asterids</taxon>
        <taxon>campanulids</taxon>
        <taxon>Asterales</taxon>
        <taxon>Asteraceae</taxon>
        <taxon>Asteroideae</taxon>
        <taxon>Anthemideae</taxon>
        <taxon>Anthemidinae</taxon>
        <taxon>Tanacetum</taxon>
    </lineage>
</organism>
<evidence type="ECO:0000313" key="3">
    <source>
        <dbReference type="EMBL" id="GJS74986.1"/>
    </source>
</evidence>
<feature type="coiled-coil region" evidence="1">
    <location>
        <begin position="1282"/>
        <end position="1309"/>
    </location>
</feature>
<keyword evidence="1" id="KW-0175">Coiled coil</keyword>
<feature type="compositionally biased region" description="Basic residues" evidence="2">
    <location>
        <begin position="1098"/>
        <end position="1108"/>
    </location>
</feature>
<dbReference type="CDD" id="cd22249">
    <property type="entry name" value="UDM1_RNF168_RNF169-like"/>
    <property type="match status" value="1"/>
</dbReference>
<evidence type="ECO:0008006" key="5">
    <source>
        <dbReference type="Google" id="ProtNLM"/>
    </source>
</evidence>
<comment type="caution">
    <text evidence="3">The sequence shown here is derived from an EMBL/GenBank/DDBJ whole genome shotgun (WGS) entry which is preliminary data.</text>
</comment>
<feature type="compositionally biased region" description="Low complexity" evidence="2">
    <location>
        <begin position="1084"/>
        <end position="1097"/>
    </location>
</feature>
<keyword evidence="4" id="KW-1185">Reference proteome</keyword>
<name>A0ABQ4YCV4_9ASTR</name>
<sequence length="1335" mass="153365">MTSYSLWEVIKNGNKLLKRTVRETEHEYEPTTAKEKQDMRNEMKARGTLLMALLNKDQLKFHSYKDAKLLMETIEKRYGGNKESKQLEIQGEYSTERMNLKLLRSLPSEWKTHALIWRNKEEIKTISLDDLYNKLKIYKPEITGSSSTSQKPQNVAFVSSNSTNSNSSTNDSRNTVMELVLRNTQCNLHWRNSLSVAEENGFTMEIAMLTIRARRFIKRTYIDCRAPRKSGKQGTNGMEGMELELPTKKSIIQNFALIGIYFRQEFLQFRDPELFYAASPTVEAFVNSPEMNFIPFKPDLTFMDEIVESDNMDVTTIVTHSNPQQKEYKEKGVINSGCSRHMTGNKCYLTEYEDYVGGFVSFEDGKGRISIKGKQHKASCKDKLVNSISKPLHMLHMDLFGLTNVKSLMKKSYCLVVTNDFSRFSWNDVAERRNRTLIEAARTMVLVIKPHNKTSCELIRGRTPLIDFMKPFGCPVTILNTRDHLGKFNGKADEGFFYWVLCGTRDNIATGPKDSEEDSRMKPTKEDVIGASDKDGEDDQATRMLLDYLLLMMIHHHQLMLLKLLMHLRNIYLKDFLLSKIHLHFYLFQISMDDTGIFGNAYDNEDVGVEVNLNNLETTMNVSPILTTRIDKDHPKDQIIGDLNYVIQTRRMTKISDELAMKVFQALEDPSWIEAMQEELLQFKLQKDRSNQDKYVAKILKKFDFATVKTASTPIETNKALVKDEEAEAVDVHLYRSMIGSLMYLTTSRPDIMFAVCACARFQVTPKISHLHAVKRIFRYLKASLDSKSTIGCCQFLGKRLISWQCKKQTIVANSTTEAGYVAATNCCGQVLWIHNQMLDYGFNFMNTKIYIDNESTICIVKNPVFYSKTKHIEIRHHFIRDSYEKKLIQVIKIHTDHNVADLLTKAFDTVYKEWEDRMERAATTASSLEAEQDNEAQSRFEAASTQSNDPPLSRGYTLGSGEDSMKLLELMELYTKLSDFKPEESSGFEEIIDILNANQIRYALTVNPTIYTSCIEQFWATAKLGNMSHYKKTYVNPSHTKKIFANMKREGKDFSGRVTPLFATMMVQVNQEEGVDSDIPTDSQQTPIISQPSSSKPQKKKSRRKQKKNIEVPHPSDSTADVPNEEHVPTHSNDPLLSGEDRMKLTELMNMRTDENDDNLMFDTGVFDGDEIVLKKLHLLKPLAAIKQCNTKENDVFKKSVKRVVTAHYKWLVLLIQQFFEYTCYNPTPSKQRAKGIAFREPVESTVTTTVPSQKSKDKGKAMMIKPEKPLKKKDQIELDEELAREIEAEEQAELERIQKERVAQEEASRAAIYEEWDNEQAMMEADYELAANL</sequence>
<feature type="region of interest" description="Disordered" evidence="2">
    <location>
        <begin position="143"/>
        <end position="172"/>
    </location>
</feature>
<evidence type="ECO:0000256" key="1">
    <source>
        <dbReference type="SAM" id="Coils"/>
    </source>
</evidence>
<dbReference type="EMBL" id="BQNB010010270">
    <property type="protein sequence ID" value="GJS74986.1"/>
    <property type="molecule type" value="Genomic_DNA"/>
</dbReference>
<evidence type="ECO:0000256" key="2">
    <source>
        <dbReference type="SAM" id="MobiDB-lite"/>
    </source>
</evidence>
<dbReference type="CDD" id="cd09272">
    <property type="entry name" value="RNase_HI_RT_Ty1"/>
    <property type="match status" value="1"/>
</dbReference>
<dbReference type="Proteomes" id="UP001151760">
    <property type="component" value="Unassembled WGS sequence"/>
</dbReference>
<proteinExistence type="predicted"/>
<feature type="compositionally biased region" description="Polar residues" evidence="2">
    <location>
        <begin position="143"/>
        <end position="158"/>
    </location>
</feature>
<feature type="region of interest" description="Disordered" evidence="2">
    <location>
        <begin position="510"/>
        <end position="537"/>
    </location>
</feature>
<reference evidence="3" key="1">
    <citation type="journal article" date="2022" name="Int. J. Mol. Sci.">
        <title>Draft Genome of Tanacetum Coccineum: Genomic Comparison of Closely Related Tanacetum-Family Plants.</title>
        <authorList>
            <person name="Yamashiro T."/>
            <person name="Shiraishi A."/>
            <person name="Nakayama K."/>
            <person name="Satake H."/>
        </authorList>
    </citation>
    <scope>NUCLEOTIDE SEQUENCE</scope>
</reference>